<dbReference type="InterPro" id="IPR013230">
    <property type="entry name" value="Peptidase_M15A_C"/>
</dbReference>
<reference evidence="2 3" key="1">
    <citation type="submission" date="2019-09" db="EMBL/GenBank/DDBJ databases">
        <title>Whole genome sequence of Vibrio fortis.</title>
        <authorList>
            <person name="Das S.K."/>
        </authorList>
    </citation>
    <scope>NUCLEOTIDE SEQUENCE [LARGE SCALE GENOMIC DNA]</scope>
    <source>
        <strain evidence="2 3">AN60</strain>
    </source>
</reference>
<dbReference type="AlphaFoldDB" id="A0A5N3RE51"/>
<dbReference type="Proteomes" id="UP000326789">
    <property type="component" value="Unassembled WGS sequence"/>
</dbReference>
<dbReference type="Gene3D" id="3.30.1380.10">
    <property type="match status" value="1"/>
</dbReference>
<accession>A0A5N3RE51</accession>
<evidence type="ECO:0000313" key="3">
    <source>
        <dbReference type="Proteomes" id="UP000326789"/>
    </source>
</evidence>
<comment type="caution">
    <text evidence="2">The sequence shown here is derived from an EMBL/GenBank/DDBJ whole genome shotgun (WGS) entry which is preliminary data.</text>
</comment>
<organism evidence="2 3">
    <name type="scientific">Vibrio fortis</name>
    <dbReference type="NCBI Taxonomy" id="212667"/>
    <lineage>
        <taxon>Bacteria</taxon>
        <taxon>Pseudomonadati</taxon>
        <taxon>Pseudomonadota</taxon>
        <taxon>Gammaproteobacteria</taxon>
        <taxon>Vibrionales</taxon>
        <taxon>Vibrionaceae</taxon>
        <taxon>Vibrio</taxon>
    </lineage>
</organism>
<evidence type="ECO:0000313" key="2">
    <source>
        <dbReference type="EMBL" id="KAB0291905.1"/>
    </source>
</evidence>
<sequence length="208" mass="23577">MYTTLLIAALLSTTEPHADELEKLYTTEREISYDDLVVDVRGYKVPTRAAFQGWVLLNNAEKKVANIGQQLREAGIKETMPLHLILLQGTDWVLSDTTLFSLPNVQHMPKMIKTLKFIQTYIEPEIGIVIPVSGERTSSYNQQAGGAPRSKHLEFCALDMVPSEDISREELHVKLKQIHAQHGKEHHVGLGLYDGVRFHIDTCGFRQW</sequence>
<dbReference type="RefSeq" id="WP_150868631.1">
    <property type="nucleotide sequence ID" value="NZ_BTGL01000008.1"/>
</dbReference>
<dbReference type="InterPro" id="IPR009045">
    <property type="entry name" value="Zn_M74/Hedgehog-like"/>
</dbReference>
<feature type="domain" description="Peptidase M15A C-terminal" evidence="1">
    <location>
        <begin position="108"/>
        <end position="179"/>
    </location>
</feature>
<gene>
    <name evidence="2" type="ORF">F2P58_01875</name>
</gene>
<protein>
    <recommendedName>
        <fullName evidence="1">Peptidase M15A C-terminal domain-containing protein</fullName>
    </recommendedName>
</protein>
<dbReference type="SUPFAM" id="SSF55166">
    <property type="entry name" value="Hedgehog/DD-peptidase"/>
    <property type="match status" value="1"/>
</dbReference>
<evidence type="ECO:0000259" key="1">
    <source>
        <dbReference type="Pfam" id="PF08291"/>
    </source>
</evidence>
<proteinExistence type="predicted"/>
<dbReference type="Pfam" id="PF08291">
    <property type="entry name" value="Peptidase_M15_3"/>
    <property type="match status" value="1"/>
</dbReference>
<dbReference type="EMBL" id="VWSE01000002">
    <property type="protein sequence ID" value="KAB0291905.1"/>
    <property type="molecule type" value="Genomic_DNA"/>
</dbReference>
<name>A0A5N3RE51_9VIBR</name>